<evidence type="ECO:0000313" key="1">
    <source>
        <dbReference type="EMBL" id="KAF1687352.1"/>
    </source>
</evidence>
<protein>
    <submittedName>
        <fullName evidence="1">Uncharacterized protein</fullName>
    </submittedName>
</protein>
<organism evidence="1 2">
    <name type="scientific">Pseudoxanthomonas broegbernensis</name>
    <dbReference type="NCBI Taxonomy" id="83619"/>
    <lineage>
        <taxon>Bacteria</taxon>
        <taxon>Pseudomonadati</taxon>
        <taxon>Pseudomonadota</taxon>
        <taxon>Gammaproteobacteria</taxon>
        <taxon>Lysobacterales</taxon>
        <taxon>Lysobacteraceae</taxon>
        <taxon>Pseudoxanthomonas</taxon>
    </lineage>
</organism>
<dbReference type="EMBL" id="MWIP01000003">
    <property type="protein sequence ID" value="KAF1687352.1"/>
    <property type="molecule type" value="Genomic_DNA"/>
</dbReference>
<dbReference type="AlphaFoldDB" id="A0A7V8GNW6"/>
<dbReference type="Proteomes" id="UP000462066">
    <property type="component" value="Unassembled WGS sequence"/>
</dbReference>
<evidence type="ECO:0000313" key="2">
    <source>
        <dbReference type="Proteomes" id="UP000462066"/>
    </source>
</evidence>
<gene>
    <name evidence="1" type="ORF">B1992_05090</name>
</gene>
<dbReference type="RefSeq" id="WP_162310370.1">
    <property type="nucleotide sequence ID" value="NZ_JACHGU010000005.1"/>
</dbReference>
<sequence length="147" mass="16583">MEDFVGQSLRRRRAFARQFGDAEYALKRSGRIRLNKKTAEADWDAFARDLGPEFFAAVVDNGIAKTLVGEPPRRLMNDLVWAPEIPVPLMNVHELIIQGVCRVRNSYLHGEKFRGGPDGQWERDVTLIKEAHVVLQAALAWSGRANA</sequence>
<proteinExistence type="predicted"/>
<keyword evidence="2" id="KW-1185">Reference proteome</keyword>
<reference evidence="1 2" key="1">
    <citation type="submission" date="2017-10" db="EMBL/GenBank/DDBJ databases">
        <title>Whole genome sequencing of Pseudoxanthomonas broegbernensis DSM 12573(T).</title>
        <authorList>
            <person name="Kumar S."/>
            <person name="Bansal K."/>
            <person name="Kaur A."/>
            <person name="Patil P."/>
            <person name="Sharma S."/>
            <person name="Patil P.B."/>
        </authorList>
    </citation>
    <scope>NUCLEOTIDE SEQUENCE [LARGE SCALE GENOMIC DNA]</scope>
    <source>
        <strain evidence="1 2">DSM 12573</strain>
    </source>
</reference>
<name>A0A7V8GNW6_9GAMM</name>
<accession>A0A7V8GNW6</accession>
<comment type="caution">
    <text evidence="1">The sequence shown here is derived from an EMBL/GenBank/DDBJ whole genome shotgun (WGS) entry which is preliminary data.</text>
</comment>